<evidence type="ECO:0000313" key="3">
    <source>
        <dbReference type="Proteomes" id="UP001152797"/>
    </source>
</evidence>
<dbReference type="OrthoDB" id="424560at2759"/>
<proteinExistence type="predicted"/>
<accession>A0A9P1FT76</accession>
<dbReference type="Gene3D" id="3.80.10.10">
    <property type="entry name" value="Ribonuclease Inhibitor"/>
    <property type="match status" value="1"/>
</dbReference>
<sequence length="570" mass="64537">MPAREDWHAMAAGRRLDGDQRLRSAIVAAPALYWGLWRRQRGGEFRETRRRGGPNGPSGWTACRCAPNARSKSLLNEESAEEAIRRLSHEISEAIAVDDAARAQQAQRELLQIQLDKPSVACRHLIREDCISASALLRLGERVPIRARVHAVKKLGRWLRWPQAAKKDLVPVSIILEGLLHALRSAPEVAWTAQCALFHVVRCNVEAQNVKEAARGKVARMLLDGNTDFPLCLPELTERAAKAYDAALRVSMVRCFFTQLQSLTLIDPGYGESWETYDTALLGSFAQRLGKSLYSLRSLKVFGFEDCAIKLILPSLWMPKLRSLKMVGCCQQKQSQKAILTLINRNRSQLEELELNLWTDVIEAEDPVTELELLPKVTRLSQRVPLLPTWRHFGQLCPLLEELTFVYDQDIALNAAEVLIDVEDPSEEAEMLAERTKHIYRDAVRFAAQLHAGGFEGLAQSCPHLKVIRFKMWDNSFGYNSAPAQEHFSISWRRSENPRRPFLRNSHENNATRTILEERAHAVHQREWTEEELEEGRDVTEEEAMAAAAAAMLQVMRCFDDASLEAELGL</sequence>
<reference evidence="1" key="1">
    <citation type="submission" date="2022-10" db="EMBL/GenBank/DDBJ databases">
        <authorList>
            <person name="Chen Y."/>
            <person name="Dougan E. K."/>
            <person name="Chan C."/>
            <person name="Rhodes N."/>
            <person name="Thang M."/>
        </authorList>
    </citation>
    <scope>NUCLEOTIDE SEQUENCE</scope>
</reference>
<dbReference type="SUPFAM" id="SSF52047">
    <property type="entry name" value="RNI-like"/>
    <property type="match status" value="1"/>
</dbReference>
<dbReference type="EMBL" id="CAMXCT020001149">
    <property type="protein sequence ID" value="CAL1140651.1"/>
    <property type="molecule type" value="Genomic_DNA"/>
</dbReference>
<name>A0A9P1FT76_9DINO</name>
<gene>
    <name evidence="1" type="ORF">C1SCF055_LOCUS14562</name>
</gene>
<comment type="caution">
    <text evidence="1">The sequence shown here is derived from an EMBL/GenBank/DDBJ whole genome shotgun (WGS) entry which is preliminary data.</text>
</comment>
<evidence type="ECO:0000313" key="2">
    <source>
        <dbReference type="EMBL" id="CAL1140651.1"/>
    </source>
</evidence>
<dbReference type="EMBL" id="CAMXCT030001149">
    <property type="protein sequence ID" value="CAL4774588.1"/>
    <property type="molecule type" value="Genomic_DNA"/>
</dbReference>
<evidence type="ECO:0000313" key="1">
    <source>
        <dbReference type="EMBL" id="CAI3987276.1"/>
    </source>
</evidence>
<reference evidence="2" key="2">
    <citation type="submission" date="2024-04" db="EMBL/GenBank/DDBJ databases">
        <authorList>
            <person name="Chen Y."/>
            <person name="Shah S."/>
            <person name="Dougan E. K."/>
            <person name="Thang M."/>
            <person name="Chan C."/>
        </authorList>
    </citation>
    <scope>NUCLEOTIDE SEQUENCE [LARGE SCALE GENOMIC DNA]</scope>
</reference>
<dbReference type="Proteomes" id="UP001152797">
    <property type="component" value="Unassembled WGS sequence"/>
</dbReference>
<dbReference type="EMBL" id="CAMXCT010001149">
    <property type="protein sequence ID" value="CAI3987276.1"/>
    <property type="molecule type" value="Genomic_DNA"/>
</dbReference>
<organism evidence="1">
    <name type="scientific">Cladocopium goreaui</name>
    <dbReference type="NCBI Taxonomy" id="2562237"/>
    <lineage>
        <taxon>Eukaryota</taxon>
        <taxon>Sar</taxon>
        <taxon>Alveolata</taxon>
        <taxon>Dinophyceae</taxon>
        <taxon>Suessiales</taxon>
        <taxon>Symbiodiniaceae</taxon>
        <taxon>Cladocopium</taxon>
    </lineage>
</organism>
<dbReference type="AlphaFoldDB" id="A0A9P1FT76"/>
<dbReference type="InterPro" id="IPR032675">
    <property type="entry name" value="LRR_dom_sf"/>
</dbReference>
<protein>
    <submittedName>
        <fullName evidence="1">Uncharacterized protein</fullName>
    </submittedName>
</protein>
<keyword evidence="3" id="KW-1185">Reference proteome</keyword>